<dbReference type="RefSeq" id="WP_167841297.1">
    <property type="nucleotide sequence ID" value="NZ_CP047628.1"/>
</dbReference>
<feature type="compositionally biased region" description="Basic and acidic residues" evidence="1">
    <location>
        <begin position="38"/>
        <end position="50"/>
    </location>
</feature>
<evidence type="ECO:0000313" key="3">
    <source>
        <dbReference type="EMBL" id="QIW58386.1"/>
    </source>
</evidence>
<evidence type="ECO:0000313" key="4">
    <source>
        <dbReference type="Proteomes" id="UP000501558"/>
    </source>
</evidence>
<gene>
    <name evidence="3" type="ORF">GU334_05465</name>
</gene>
<evidence type="ECO:0000256" key="1">
    <source>
        <dbReference type="SAM" id="MobiDB-lite"/>
    </source>
</evidence>
<evidence type="ECO:0000259" key="2">
    <source>
        <dbReference type="Pfam" id="PF23343"/>
    </source>
</evidence>
<feature type="domain" description="Replication-associated protein ORF2/G2P" evidence="2">
    <location>
        <begin position="75"/>
        <end position="191"/>
    </location>
</feature>
<proteinExistence type="predicted"/>
<protein>
    <recommendedName>
        <fullName evidence="2">Replication-associated protein ORF2/G2P domain-containing protein</fullName>
    </recommendedName>
</protein>
<keyword evidence="4" id="KW-1185">Reference proteome</keyword>
<dbReference type="EMBL" id="CP047628">
    <property type="protein sequence ID" value="QIW58386.1"/>
    <property type="molecule type" value="Genomic_DNA"/>
</dbReference>
<organism evidence="3 4">
    <name type="scientific">Pseudolactococcus raffinolactis</name>
    <dbReference type="NCBI Taxonomy" id="1366"/>
    <lineage>
        <taxon>Bacteria</taxon>
        <taxon>Bacillati</taxon>
        <taxon>Bacillota</taxon>
        <taxon>Bacilli</taxon>
        <taxon>Lactobacillales</taxon>
        <taxon>Streptococcaceae</taxon>
        <taxon>Pseudolactococcus</taxon>
    </lineage>
</organism>
<dbReference type="Pfam" id="PF23343">
    <property type="entry name" value="REP_ORF2-G2P"/>
    <property type="match status" value="1"/>
</dbReference>
<reference evidence="3 4" key="1">
    <citation type="submission" date="2019-12" db="EMBL/GenBank/DDBJ databases">
        <title>Whole genome sequences of Lactococcus raffinolactis strains isolated from sewage.</title>
        <authorList>
            <person name="Ybazeta G."/>
            <person name="Ross M."/>
            <person name="Brabant-Kirwan D."/>
            <person name="Saleh M."/>
            <person name="Dillon J.A."/>
            <person name="Splinter K."/>
            <person name="Nokhbeh R."/>
        </authorList>
    </citation>
    <scope>NUCLEOTIDE SEQUENCE [LARGE SCALE GENOMIC DNA]</scope>
    <source>
        <strain evidence="3 4">Lr_19_14</strain>
    </source>
</reference>
<sequence>MSRIYNAKIEVFDDKIIVTKYGNYKVKPRKTEFGSPKLDNEEKETKEQREKRRSRQAFRMKRKIKNYILANDFDLFWTLTLDDTKVNAYDFQLARKELQKWLKYQREKYGRFDYLFLPEAHKSGRFHFHGVTGQMFPILTEARSAKTGRLLKKKGLQIYNAENWSNGFNTVSKIASKDKASNYITKYITKDFMQIPRLYKQPSYLVSRGLKSPNILYEILNETKLDEFVPSFVVGEVDADSNKFKPNISIFYLNLDKNGNPCQEKGIETFLKLKQEKSPDGNQDSL</sequence>
<dbReference type="AlphaFoldDB" id="A0AAE7CS91"/>
<feature type="region of interest" description="Disordered" evidence="1">
    <location>
        <begin position="32"/>
        <end position="54"/>
    </location>
</feature>
<name>A0AAE7CS91_9LACT</name>
<dbReference type="Proteomes" id="UP000501558">
    <property type="component" value="Chromosome"/>
</dbReference>
<dbReference type="InterPro" id="IPR056906">
    <property type="entry name" value="ORF2/G2P_dom"/>
</dbReference>
<accession>A0AAE7CS91</accession>